<sequence>MYVCRDMCTYALCMCILHKCEDKILPLLFYTIIFHINYWRGYMSTLVINRNHEDYRDDIDRQKRNFLIKSSKCFFSLKSSSV</sequence>
<evidence type="ECO:0000313" key="1">
    <source>
        <dbReference type="EMBL" id="KAL0122714.1"/>
    </source>
</evidence>
<accession>A0AAW2G6W7</accession>
<dbReference type="Proteomes" id="UP001430953">
    <property type="component" value="Unassembled WGS sequence"/>
</dbReference>
<comment type="caution">
    <text evidence="1">The sequence shown here is derived from an EMBL/GenBank/DDBJ whole genome shotgun (WGS) entry which is preliminary data.</text>
</comment>
<evidence type="ECO:0000313" key="2">
    <source>
        <dbReference type="Proteomes" id="UP001430953"/>
    </source>
</evidence>
<dbReference type="AlphaFoldDB" id="A0AAW2G6W7"/>
<dbReference type="EMBL" id="JADYXP020000006">
    <property type="protein sequence ID" value="KAL0122714.1"/>
    <property type="molecule type" value="Genomic_DNA"/>
</dbReference>
<name>A0AAW2G6W7_9HYME</name>
<keyword evidence="2" id="KW-1185">Reference proteome</keyword>
<organism evidence="1 2">
    <name type="scientific">Cardiocondyla obscurior</name>
    <dbReference type="NCBI Taxonomy" id="286306"/>
    <lineage>
        <taxon>Eukaryota</taxon>
        <taxon>Metazoa</taxon>
        <taxon>Ecdysozoa</taxon>
        <taxon>Arthropoda</taxon>
        <taxon>Hexapoda</taxon>
        <taxon>Insecta</taxon>
        <taxon>Pterygota</taxon>
        <taxon>Neoptera</taxon>
        <taxon>Endopterygota</taxon>
        <taxon>Hymenoptera</taxon>
        <taxon>Apocrita</taxon>
        <taxon>Aculeata</taxon>
        <taxon>Formicoidea</taxon>
        <taxon>Formicidae</taxon>
        <taxon>Myrmicinae</taxon>
        <taxon>Cardiocondyla</taxon>
    </lineage>
</organism>
<gene>
    <name evidence="1" type="ORF">PUN28_007422</name>
</gene>
<proteinExistence type="predicted"/>
<reference evidence="1 2" key="1">
    <citation type="submission" date="2023-03" db="EMBL/GenBank/DDBJ databases">
        <title>High recombination rates correlate with genetic variation in Cardiocondyla obscurior ants.</title>
        <authorList>
            <person name="Errbii M."/>
        </authorList>
    </citation>
    <scope>NUCLEOTIDE SEQUENCE [LARGE SCALE GENOMIC DNA]</scope>
    <source>
        <strain evidence="1">Alpha-2009</strain>
        <tissue evidence="1">Whole body</tissue>
    </source>
</reference>
<protein>
    <submittedName>
        <fullName evidence="1">Uncharacterized protein</fullName>
    </submittedName>
</protein>